<evidence type="ECO:0000313" key="1">
    <source>
        <dbReference type="EMBL" id="KAJ1217343.1"/>
    </source>
</evidence>
<protein>
    <submittedName>
        <fullName evidence="1">Uncharacterized protein</fullName>
    </submittedName>
</protein>
<dbReference type="Proteomes" id="UP001066276">
    <property type="component" value="Chromosome 1_1"/>
</dbReference>
<dbReference type="AlphaFoldDB" id="A0AAV7WY39"/>
<accession>A0AAV7WY39</accession>
<organism evidence="1 2">
    <name type="scientific">Pleurodeles waltl</name>
    <name type="common">Iberian ribbed newt</name>
    <dbReference type="NCBI Taxonomy" id="8319"/>
    <lineage>
        <taxon>Eukaryota</taxon>
        <taxon>Metazoa</taxon>
        <taxon>Chordata</taxon>
        <taxon>Craniata</taxon>
        <taxon>Vertebrata</taxon>
        <taxon>Euteleostomi</taxon>
        <taxon>Amphibia</taxon>
        <taxon>Batrachia</taxon>
        <taxon>Caudata</taxon>
        <taxon>Salamandroidea</taxon>
        <taxon>Salamandridae</taxon>
        <taxon>Pleurodelinae</taxon>
        <taxon>Pleurodeles</taxon>
    </lineage>
</organism>
<name>A0AAV7WY39_PLEWA</name>
<gene>
    <name evidence="1" type="ORF">NDU88_004937</name>
</gene>
<dbReference type="EMBL" id="JANPWB010000001">
    <property type="protein sequence ID" value="KAJ1217343.1"/>
    <property type="molecule type" value="Genomic_DNA"/>
</dbReference>
<sequence length="93" mass="10350">MPEPAEQRDEGDRLHNATQSAVMQEIGPVVRSEVCAQPRSLEIGSAAGYDGIYKEVYSLIGIAESGETVGPEWNNHFGLVAMFVFRRDRLNRK</sequence>
<reference evidence="1" key="1">
    <citation type="journal article" date="2022" name="bioRxiv">
        <title>Sequencing and chromosome-scale assembly of the giantPleurodeles waltlgenome.</title>
        <authorList>
            <person name="Brown T."/>
            <person name="Elewa A."/>
            <person name="Iarovenko S."/>
            <person name="Subramanian E."/>
            <person name="Araus A.J."/>
            <person name="Petzold A."/>
            <person name="Susuki M."/>
            <person name="Suzuki K.-i.T."/>
            <person name="Hayashi T."/>
            <person name="Toyoda A."/>
            <person name="Oliveira C."/>
            <person name="Osipova E."/>
            <person name="Leigh N.D."/>
            <person name="Simon A."/>
            <person name="Yun M.H."/>
        </authorList>
    </citation>
    <scope>NUCLEOTIDE SEQUENCE</scope>
    <source>
        <strain evidence="1">20211129_DDA</strain>
        <tissue evidence="1">Liver</tissue>
    </source>
</reference>
<evidence type="ECO:0000313" key="2">
    <source>
        <dbReference type="Proteomes" id="UP001066276"/>
    </source>
</evidence>
<keyword evidence="2" id="KW-1185">Reference proteome</keyword>
<comment type="caution">
    <text evidence="1">The sequence shown here is derived from an EMBL/GenBank/DDBJ whole genome shotgun (WGS) entry which is preliminary data.</text>
</comment>
<proteinExistence type="predicted"/>